<dbReference type="OMA" id="IYKHTME"/>
<dbReference type="SUPFAM" id="SSF53067">
    <property type="entry name" value="Actin-like ATPase domain"/>
    <property type="match status" value="2"/>
</dbReference>
<keyword evidence="3" id="KW-1185">Reference proteome</keyword>
<dbReference type="GeneID" id="66053618"/>
<dbReference type="Proteomes" id="UP000006906">
    <property type="component" value="Chromosome 6"/>
</dbReference>
<dbReference type="STRING" id="3055.A0A2K3DMS9"/>
<dbReference type="InParanoid" id="A0A2K3DMS9"/>
<evidence type="ECO:0000256" key="1">
    <source>
        <dbReference type="SAM" id="MobiDB-lite"/>
    </source>
</evidence>
<dbReference type="AlphaFoldDB" id="A0A2K3DMS9"/>
<proteinExistence type="predicted"/>
<dbReference type="OrthoDB" id="542576at2759"/>
<name>A0A2K3DMS9_CHLRE</name>
<dbReference type="PANTHER" id="PTHR14187">
    <property type="entry name" value="ALPHA KINASE/ELONGATION FACTOR 2 KINASE"/>
    <property type="match status" value="1"/>
</dbReference>
<feature type="compositionally biased region" description="Gly residues" evidence="1">
    <location>
        <begin position="371"/>
        <end position="395"/>
    </location>
</feature>
<feature type="region of interest" description="Disordered" evidence="1">
    <location>
        <begin position="79"/>
        <end position="115"/>
    </location>
</feature>
<dbReference type="ExpressionAtlas" id="A0A2K3DMS9">
    <property type="expression patterns" value="baseline"/>
</dbReference>
<accession>A0A2K3DMS9</accession>
<organism evidence="2 3">
    <name type="scientific">Chlamydomonas reinhardtii</name>
    <name type="common">Chlamydomonas smithii</name>
    <dbReference type="NCBI Taxonomy" id="3055"/>
    <lineage>
        <taxon>Eukaryota</taxon>
        <taxon>Viridiplantae</taxon>
        <taxon>Chlorophyta</taxon>
        <taxon>core chlorophytes</taxon>
        <taxon>Chlorophyceae</taxon>
        <taxon>CS clade</taxon>
        <taxon>Chlamydomonadales</taxon>
        <taxon>Chlamydomonadaceae</taxon>
        <taxon>Chlamydomonas</taxon>
    </lineage>
</organism>
<protein>
    <submittedName>
        <fullName evidence="2">Uncharacterized protein</fullName>
    </submittedName>
</protein>
<dbReference type="PANTHER" id="PTHR14187:SF5">
    <property type="entry name" value="HEAT SHOCK 70 KDA PROTEIN 12A"/>
    <property type="match status" value="1"/>
</dbReference>
<feature type="region of interest" description="Disordered" evidence="1">
    <location>
        <begin position="362"/>
        <end position="404"/>
    </location>
</feature>
<feature type="compositionally biased region" description="Low complexity" evidence="1">
    <location>
        <begin position="79"/>
        <end position="99"/>
    </location>
</feature>
<reference evidence="2 3" key="1">
    <citation type="journal article" date="2007" name="Science">
        <title>The Chlamydomonas genome reveals the evolution of key animal and plant functions.</title>
        <authorList>
            <person name="Merchant S.S."/>
            <person name="Prochnik S.E."/>
            <person name="Vallon O."/>
            <person name="Harris E.H."/>
            <person name="Karpowicz S.J."/>
            <person name="Witman G.B."/>
            <person name="Terry A."/>
            <person name="Salamov A."/>
            <person name="Fritz-Laylin L.K."/>
            <person name="Marechal-Drouard L."/>
            <person name="Marshall W.F."/>
            <person name="Qu L.H."/>
            <person name="Nelson D.R."/>
            <person name="Sanderfoot A.A."/>
            <person name="Spalding M.H."/>
            <person name="Kapitonov V.V."/>
            <person name="Ren Q."/>
            <person name="Ferris P."/>
            <person name="Lindquist E."/>
            <person name="Shapiro H."/>
            <person name="Lucas S.M."/>
            <person name="Grimwood J."/>
            <person name="Schmutz J."/>
            <person name="Cardol P."/>
            <person name="Cerutti H."/>
            <person name="Chanfreau G."/>
            <person name="Chen C.L."/>
            <person name="Cognat V."/>
            <person name="Croft M.T."/>
            <person name="Dent R."/>
            <person name="Dutcher S."/>
            <person name="Fernandez E."/>
            <person name="Fukuzawa H."/>
            <person name="Gonzalez-Ballester D."/>
            <person name="Gonzalez-Halphen D."/>
            <person name="Hallmann A."/>
            <person name="Hanikenne M."/>
            <person name="Hippler M."/>
            <person name="Inwood W."/>
            <person name="Jabbari K."/>
            <person name="Kalanon M."/>
            <person name="Kuras R."/>
            <person name="Lefebvre P.A."/>
            <person name="Lemaire S.D."/>
            <person name="Lobanov A.V."/>
            <person name="Lohr M."/>
            <person name="Manuell A."/>
            <person name="Meier I."/>
            <person name="Mets L."/>
            <person name="Mittag M."/>
            <person name="Mittelmeier T."/>
            <person name="Moroney J.V."/>
            <person name="Moseley J."/>
            <person name="Napoli C."/>
            <person name="Nedelcu A.M."/>
            <person name="Niyogi K."/>
            <person name="Novoselov S.V."/>
            <person name="Paulsen I.T."/>
            <person name="Pazour G."/>
            <person name="Purton S."/>
            <person name="Ral J.P."/>
            <person name="Riano-Pachon D.M."/>
            <person name="Riekhof W."/>
            <person name="Rymarquis L."/>
            <person name="Schroda M."/>
            <person name="Stern D."/>
            <person name="Umen J."/>
            <person name="Willows R."/>
            <person name="Wilson N."/>
            <person name="Zimmer S.L."/>
            <person name="Allmer J."/>
            <person name="Balk J."/>
            <person name="Bisova K."/>
            <person name="Chen C.J."/>
            <person name="Elias M."/>
            <person name="Gendler K."/>
            <person name="Hauser C."/>
            <person name="Lamb M.R."/>
            <person name="Ledford H."/>
            <person name="Long J.C."/>
            <person name="Minagawa J."/>
            <person name="Page M.D."/>
            <person name="Pan J."/>
            <person name="Pootakham W."/>
            <person name="Roje S."/>
            <person name="Rose A."/>
            <person name="Stahlberg E."/>
            <person name="Terauchi A.M."/>
            <person name="Yang P."/>
            <person name="Ball S."/>
            <person name="Bowler C."/>
            <person name="Dieckmann C.L."/>
            <person name="Gladyshev V.N."/>
            <person name="Green P."/>
            <person name="Jorgensen R."/>
            <person name="Mayfield S."/>
            <person name="Mueller-Roeber B."/>
            <person name="Rajamani S."/>
            <person name="Sayre R.T."/>
            <person name="Brokstein P."/>
            <person name="Dubchak I."/>
            <person name="Goodstein D."/>
            <person name="Hornick L."/>
            <person name="Huang Y.W."/>
            <person name="Jhaveri J."/>
            <person name="Luo Y."/>
            <person name="Martinez D."/>
            <person name="Ngau W.C."/>
            <person name="Otillar B."/>
            <person name="Poliakov A."/>
            <person name="Porter A."/>
            <person name="Szajkowski L."/>
            <person name="Werner G."/>
            <person name="Zhou K."/>
            <person name="Grigoriev I.V."/>
            <person name="Rokhsar D.S."/>
            <person name="Grossman A.R."/>
        </authorList>
    </citation>
    <scope>NUCLEOTIDE SEQUENCE [LARGE SCALE GENOMIC DNA]</scope>
    <source>
        <strain evidence="3">CC-503</strain>
    </source>
</reference>
<dbReference type="Gramene" id="PNW81847">
    <property type="protein sequence ID" value="PNW81847"/>
    <property type="gene ID" value="CHLRE_06g262977v5"/>
</dbReference>
<evidence type="ECO:0000313" key="3">
    <source>
        <dbReference type="Proteomes" id="UP000006906"/>
    </source>
</evidence>
<dbReference type="InterPro" id="IPR043129">
    <property type="entry name" value="ATPase_NBD"/>
</dbReference>
<dbReference type="RefSeq" id="XP_042923526.1">
    <property type="nucleotide sequence ID" value="XM_043062820.1"/>
</dbReference>
<sequence length="792" mass="83015">MLLTPSAGSPAAALHAPSSSRNSRLSSGHSRPSSCCSSHGLACSSSTHTVLPSKRLSSAAGTFRGSRSVPLRNRIIAAAAAPRSPPGSSTSGSPGVDPPQKTAADAAGGHTPQQPAAVIGIDFGTSGSGYAAILGPFASGAAQRPIKSCAQWPDDPHSGGELKTKTAILYRGDKVDAWGWTAWRRWSEMSAAERLTADWCYLEGFKLLLGDNDSGGGGGGSARGGPDLKALGPRLPKGKNAVDVVSDFLSELRRFTFKRLKDQYAKSPAAAATAAANGGGGAAAAAALDAASVVWCVTAPAMWGEAAKERLRRAADRAGMSFASKSDSLILALEPEAAAVAMTKMNRIRAAASAARTAANAAAGGDSNDAGAGGGLRPVTGGSGPKQQQKGGGGAAAVKEGEEQELEDGDVVLVVDCGGGTADVTLHEVVIDEAQGDIPMTIHLYEAAVGKGAEAGGRSVDAALFALLRGHVGPEVWDEWKKLHPGEWTELSSKWEDKKTKMKEGDPALELQLPPALMARCQQRMAVQSPAAQPGLHLDATLGLVQFSRELLRAEVFGPVMDQIAAVVKEVEAEGRQRRGKKATKMLLAGGFGNSPLLQERMRELQRQLGVPLLMPPVPGTVVVTGAALLGAEPGLVRARRCRLTYGIRCRALWTSEEAVSYSAFGYPQRIWKPEDNEYFADGVFETFARRGQLVATDEAVKRVFCPTSSTTTAIAIDVYASPAAEARYTCEPGMRRVAQLTLELPAGWRQRVANRTDYDVEVELRFGAAAITAVARDPHTGDAVATRFNWL</sequence>
<feature type="region of interest" description="Disordered" evidence="1">
    <location>
        <begin position="1"/>
        <end position="40"/>
    </location>
</feature>
<gene>
    <name evidence="2" type="ORF">CHLRE_06g262977v5</name>
</gene>
<dbReference type="Gene3D" id="3.90.640.10">
    <property type="entry name" value="Actin, Chain A, domain 4"/>
    <property type="match status" value="1"/>
</dbReference>
<dbReference type="KEGG" id="cre:CHLRE_06g262977v5"/>
<dbReference type="EMBL" id="CM008967">
    <property type="protein sequence ID" value="PNW81847.1"/>
    <property type="molecule type" value="Genomic_DNA"/>
</dbReference>
<dbReference type="Gene3D" id="3.30.420.40">
    <property type="match status" value="3"/>
</dbReference>
<evidence type="ECO:0000313" key="2">
    <source>
        <dbReference type="EMBL" id="PNW81847.1"/>
    </source>
</evidence>